<dbReference type="SUPFAM" id="SSF89550">
    <property type="entry name" value="PHP domain-like"/>
    <property type="match status" value="1"/>
</dbReference>
<keyword evidence="3" id="KW-1185">Reference proteome</keyword>
<dbReference type="SMART" id="SM00481">
    <property type="entry name" value="POLIIIAc"/>
    <property type="match status" value="1"/>
</dbReference>
<feature type="domain" description="Polymerase/histidinol phosphatase N-terminal" evidence="1">
    <location>
        <begin position="1"/>
        <end position="71"/>
    </location>
</feature>
<dbReference type="Pfam" id="PF13263">
    <property type="entry name" value="PHP_C"/>
    <property type="match status" value="1"/>
</dbReference>
<name>A0ABT8MBY6_9EURY</name>
<dbReference type="InterPro" id="IPR004013">
    <property type="entry name" value="PHP_dom"/>
</dbReference>
<evidence type="ECO:0000259" key="1">
    <source>
        <dbReference type="SMART" id="SM00481"/>
    </source>
</evidence>
<protein>
    <submittedName>
        <fullName evidence="2">PHP domain-containing protein</fullName>
    </submittedName>
</protein>
<dbReference type="PANTHER" id="PTHR42924">
    <property type="entry name" value="EXONUCLEASE"/>
    <property type="match status" value="1"/>
</dbReference>
<gene>
    <name evidence="2" type="ORF">FGU65_11040</name>
</gene>
<accession>A0ABT8MBY6</accession>
<organism evidence="2 3">
    <name type="scientific">Methanoculleus frigidifontis</name>
    <dbReference type="NCBI Taxonomy" id="2584085"/>
    <lineage>
        <taxon>Archaea</taxon>
        <taxon>Methanobacteriati</taxon>
        <taxon>Methanobacteriota</taxon>
        <taxon>Stenosarchaea group</taxon>
        <taxon>Methanomicrobia</taxon>
        <taxon>Methanomicrobiales</taxon>
        <taxon>Methanomicrobiaceae</taxon>
        <taxon>Methanoculleus</taxon>
    </lineage>
</organism>
<dbReference type="Gene3D" id="3.20.20.140">
    <property type="entry name" value="Metal-dependent hydrolases"/>
    <property type="match status" value="1"/>
</dbReference>
<reference evidence="2" key="1">
    <citation type="submission" date="2019-05" db="EMBL/GenBank/DDBJ databases">
        <title>Methanoculleus sp. FWC-SCC1, a methanogenic archaeon isolated from deep marine cold seep.</title>
        <authorList>
            <person name="Chen Y.-W."/>
            <person name="Chen S.-C."/>
            <person name="Teng N.-H."/>
            <person name="Lai M.-C."/>
        </authorList>
    </citation>
    <scope>NUCLEOTIDE SEQUENCE</scope>
    <source>
        <strain evidence="2">FWC-SCC1</strain>
    </source>
</reference>
<dbReference type="RefSeq" id="WP_301664574.1">
    <property type="nucleotide sequence ID" value="NZ_VCYH01000007.1"/>
</dbReference>
<dbReference type="CDD" id="cd07432">
    <property type="entry name" value="PHP_HisPPase"/>
    <property type="match status" value="1"/>
</dbReference>
<dbReference type="InterPro" id="IPR016195">
    <property type="entry name" value="Pol/histidinol_Pase-like"/>
</dbReference>
<dbReference type="Proteomes" id="UP001168338">
    <property type="component" value="Unassembled WGS sequence"/>
</dbReference>
<dbReference type="PANTHER" id="PTHR42924:SF3">
    <property type="entry name" value="POLYMERASE_HISTIDINOL PHOSPHATASE N-TERMINAL DOMAIN-CONTAINING PROTEIN"/>
    <property type="match status" value="1"/>
</dbReference>
<dbReference type="Pfam" id="PF02811">
    <property type="entry name" value="PHP"/>
    <property type="match status" value="1"/>
</dbReference>
<comment type="caution">
    <text evidence="2">The sequence shown here is derived from an EMBL/GenBank/DDBJ whole genome shotgun (WGS) entry which is preliminary data.</text>
</comment>
<dbReference type="InterPro" id="IPR003141">
    <property type="entry name" value="Pol/His_phosphatase_N"/>
</dbReference>
<sequence length="216" mass="24305">MDLHIHSKYSYDSFASPQRILKTADKRNIRVLSITDHNTMAAYASARSEIQRASRRYEICVVPGMEIKTDWGDVIGLFLETEIAPQPFYEVVDRIRDQDGLVVLPHPYRRRCDPATLVPSVDLVEVINAKSRQEENTRAEALCAATGKRPVTGSDAHACWEIGRVVTQIDIDGNDPEEVRRALLSADRRCTGRCSNHLLANGYSLCAARFKQLVHI</sequence>
<evidence type="ECO:0000313" key="3">
    <source>
        <dbReference type="Proteomes" id="UP001168338"/>
    </source>
</evidence>
<proteinExistence type="predicted"/>
<evidence type="ECO:0000313" key="2">
    <source>
        <dbReference type="EMBL" id="MDN7025424.1"/>
    </source>
</evidence>
<dbReference type="EMBL" id="VCYH01000007">
    <property type="protein sequence ID" value="MDN7025424.1"/>
    <property type="molecule type" value="Genomic_DNA"/>
</dbReference>
<dbReference type="InterPro" id="IPR052018">
    <property type="entry name" value="PHP_domain"/>
</dbReference>